<dbReference type="InterPro" id="IPR011989">
    <property type="entry name" value="ARM-like"/>
</dbReference>
<dbReference type="Pfam" id="PF09759">
    <property type="entry name" value="Atx10homo_assoc"/>
    <property type="match status" value="1"/>
</dbReference>
<keyword evidence="2" id="KW-0132">Cell division</keyword>
<evidence type="ECO:0000313" key="9">
    <source>
        <dbReference type="Proteomes" id="UP000757232"/>
    </source>
</evidence>
<keyword evidence="9" id="KW-1185">Reference proteome</keyword>
<organism evidence="8 9">
    <name type="scientific">Sanghuangporus baumii</name>
    <name type="common">Phellinus baumii</name>
    <dbReference type="NCBI Taxonomy" id="108892"/>
    <lineage>
        <taxon>Eukaryota</taxon>
        <taxon>Fungi</taxon>
        <taxon>Dikarya</taxon>
        <taxon>Basidiomycota</taxon>
        <taxon>Agaricomycotina</taxon>
        <taxon>Agaricomycetes</taxon>
        <taxon>Hymenochaetales</taxon>
        <taxon>Hymenochaetaceae</taxon>
        <taxon>Sanghuangporus</taxon>
    </lineage>
</organism>
<evidence type="ECO:0000256" key="5">
    <source>
        <dbReference type="ARBA" id="ARBA00044801"/>
    </source>
</evidence>
<gene>
    <name evidence="8" type="ORF">A7U60_g2847</name>
</gene>
<dbReference type="Proteomes" id="UP000757232">
    <property type="component" value="Unassembled WGS sequence"/>
</dbReference>
<dbReference type="Gene3D" id="1.25.10.10">
    <property type="entry name" value="Leucine-rich Repeat Variant"/>
    <property type="match status" value="1"/>
</dbReference>
<comment type="similarity">
    <text evidence="1">Belongs to the ataxin-10 family.</text>
</comment>
<dbReference type="EMBL" id="LNZH02000144">
    <property type="protein sequence ID" value="OCB89991.1"/>
    <property type="molecule type" value="Genomic_DNA"/>
</dbReference>
<evidence type="ECO:0000256" key="4">
    <source>
        <dbReference type="ARBA" id="ARBA00044746"/>
    </source>
</evidence>
<dbReference type="OrthoDB" id="379794at2759"/>
<comment type="function">
    <text evidence="4">May play a role in the regulation of cytokinesis.</text>
</comment>
<proteinExistence type="inferred from homology"/>
<name>A0A9Q5I1T8_SANBA</name>
<dbReference type="GO" id="GO:0051301">
    <property type="term" value="P:cell division"/>
    <property type="evidence" value="ECO:0007669"/>
    <property type="project" value="UniProtKB-KW"/>
</dbReference>
<evidence type="ECO:0000256" key="3">
    <source>
        <dbReference type="ARBA" id="ARBA00023306"/>
    </source>
</evidence>
<keyword evidence="3" id="KW-0131">Cell cycle</keyword>
<dbReference type="PANTHER" id="PTHR13255">
    <property type="entry name" value="ATAXIN-10"/>
    <property type="match status" value="1"/>
</dbReference>
<evidence type="ECO:0000313" key="8">
    <source>
        <dbReference type="EMBL" id="OCB89991.1"/>
    </source>
</evidence>
<dbReference type="InterPro" id="IPR019156">
    <property type="entry name" value="Ataxin-10_domain"/>
</dbReference>
<comment type="caution">
    <text evidence="8">The sequence shown here is derived from an EMBL/GenBank/DDBJ whole genome shotgun (WGS) entry which is preliminary data.</text>
</comment>
<sequence length="556" mass="62128">MSCSRNTLVYQYLSSLRSGCTENQEFGDALGGLDEISVVLARDGIERENVGRSSPKIWEPLCKVWISLAARDINTLTSGPIHSTWTISIARFTRNLVAQNPKNQLEVFKFESAIRTVAHIYTSHIFLEDEKGSKESMTTRFLIQTLSNLVTANEELLPLFWDTHLSLLEEKNILVRVIAHPDDNTASTAFVLIMNCLSGSCERMRLLVDKPIGRRVCIVMLHRLDQYIETSHEDGNSYLFTIGWAIFKTLFDNGFSPSLLFITTMEGEVVNPHQITLLKLIDSYLMRPSAPNAPGEDTSGTILDDIVVSQISEALLGKLFDLMRSAKLSIKCSLGQLNAGSVDANLAGPIAESSDETTSAPLRNLDVFLPKVCETIVLVIQCFCSVALAQNKNGEASGYAQQARRLLVETFSSLGDGLIEELIELLKLLDAFLPRIMFGRASWSTARPDTTSSDQIDKKEDRGFSYLKRDLVRLLGILCYENRAVQDRVRNCHGIPVVMNLCVTDERNPYLREHALFTLRNLLHNNLENQAVVESIKPVGTWDENGVLRDVLGMQR</sequence>
<evidence type="ECO:0000256" key="6">
    <source>
        <dbReference type="ARBA" id="ARBA00044805"/>
    </source>
</evidence>
<reference evidence="8" key="1">
    <citation type="submission" date="2016-06" db="EMBL/GenBank/DDBJ databases">
        <title>Draft Genome sequence of the fungus Inonotus baumii.</title>
        <authorList>
            <person name="Zhu H."/>
            <person name="Lin W."/>
        </authorList>
    </citation>
    <scope>NUCLEOTIDE SEQUENCE</scope>
    <source>
        <strain evidence="8">821</strain>
    </source>
</reference>
<dbReference type="InterPro" id="IPR016024">
    <property type="entry name" value="ARM-type_fold"/>
</dbReference>
<dbReference type="AlphaFoldDB" id="A0A9Q5I1T8"/>
<feature type="domain" description="Ataxin-10" evidence="7">
    <location>
        <begin position="467"/>
        <end position="550"/>
    </location>
</feature>
<dbReference type="SUPFAM" id="SSF48371">
    <property type="entry name" value="ARM repeat"/>
    <property type="match status" value="1"/>
</dbReference>
<dbReference type="GO" id="GO:0005829">
    <property type="term" value="C:cytosol"/>
    <property type="evidence" value="ECO:0007669"/>
    <property type="project" value="TreeGrafter"/>
</dbReference>
<evidence type="ECO:0000256" key="1">
    <source>
        <dbReference type="ARBA" id="ARBA00008384"/>
    </source>
</evidence>
<protein>
    <recommendedName>
        <fullName evidence="5">Ataxin-10 homolog</fullName>
    </recommendedName>
    <alternativeName>
        <fullName evidence="6">Copper transport protein 86</fullName>
    </alternativeName>
</protein>
<dbReference type="PANTHER" id="PTHR13255:SF0">
    <property type="entry name" value="ATAXIN-10"/>
    <property type="match status" value="1"/>
</dbReference>
<evidence type="ECO:0000259" key="7">
    <source>
        <dbReference type="Pfam" id="PF09759"/>
    </source>
</evidence>
<accession>A0A9Q5I1T8</accession>
<dbReference type="InterPro" id="IPR051374">
    <property type="entry name" value="Ataxin-10/CTR86_families"/>
</dbReference>
<evidence type="ECO:0000256" key="2">
    <source>
        <dbReference type="ARBA" id="ARBA00022618"/>
    </source>
</evidence>